<dbReference type="OrthoDB" id="2436196at2"/>
<dbReference type="Pfam" id="PF00583">
    <property type="entry name" value="Acetyltransf_1"/>
    <property type="match status" value="1"/>
</dbReference>
<comment type="catalytic activity">
    <reaction evidence="7 8">
        <text>L-2,4-diaminobutanoate + acetyl-CoA = (2S)-4-acetamido-2-aminobutanoate + CoA + H(+)</text>
        <dbReference type="Rhea" id="RHEA:16901"/>
        <dbReference type="ChEBI" id="CHEBI:15378"/>
        <dbReference type="ChEBI" id="CHEBI:57287"/>
        <dbReference type="ChEBI" id="CHEBI:57288"/>
        <dbReference type="ChEBI" id="CHEBI:58761"/>
        <dbReference type="ChEBI" id="CHEBI:58929"/>
        <dbReference type="EC" id="2.3.1.178"/>
    </reaction>
</comment>
<reference evidence="10 11" key="1">
    <citation type="journal article" date="2013" name="Environ. Microbiol.">
        <title>Genome analysis of Chitinivibrio alkaliphilus gen. nov., sp. nov., a novel extremely haloalkaliphilic anaerobic chitinolytic bacterium from the candidate phylum Termite Group 3.</title>
        <authorList>
            <person name="Sorokin D.Y."/>
            <person name="Gumerov V.M."/>
            <person name="Rakitin A.L."/>
            <person name="Beletsky A.V."/>
            <person name="Damste J.S."/>
            <person name="Muyzer G."/>
            <person name="Mardanov A.V."/>
            <person name="Ravin N.V."/>
        </authorList>
    </citation>
    <scope>NUCLEOTIDE SEQUENCE [LARGE SCALE GENOMIC DNA]</scope>
    <source>
        <strain evidence="10 11">ACht1</strain>
    </source>
</reference>
<comment type="pathway">
    <text evidence="1 8">Amine and polyamine biosynthesis; ectoine biosynthesis; L-ectoine from L-aspartate 4-semialdehyde: step 2/3.</text>
</comment>
<dbReference type="NCBIfam" id="TIGR02406">
    <property type="entry name" value="ectoine_EctA"/>
    <property type="match status" value="1"/>
</dbReference>
<name>U7D9G6_9BACT</name>
<proteinExistence type="inferred from homology"/>
<evidence type="ECO:0000313" key="10">
    <source>
        <dbReference type="EMBL" id="ERP31732.1"/>
    </source>
</evidence>
<dbReference type="AlphaFoldDB" id="U7D9G6"/>
<comment type="function">
    <text evidence="8">Catalyzes the acetylation of L-2,4-diaminobutyrate (DABA) to gamma-N-acetyl-alpha,gamma-diaminobutyric acid (ADABA) with acetyl coenzyme A.</text>
</comment>
<dbReference type="CDD" id="cd04301">
    <property type="entry name" value="NAT_SF"/>
    <property type="match status" value="1"/>
</dbReference>
<evidence type="ECO:0000256" key="4">
    <source>
        <dbReference type="ARBA" id="ARBA00017935"/>
    </source>
</evidence>
<dbReference type="GO" id="GO:0033816">
    <property type="term" value="F:diaminobutyrate acetyltransferase activity"/>
    <property type="evidence" value="ECO:0007669"/>
    <property type="project" value="UniProtKB-EC"/>
</dbReference>
<keyword evidence="11" id="KW-1185">Reference proteome</keyword>
<evidence type="ECO:0000256" key="1">
    <source>
        <dbReference type="ARBA" id="ARBA00004978"/>
    </source>
</evidence>
<dbReference type="GO" id="GO:0019491">
    <property type="term" value="P:ectoine biosynthetic process"/>
    <property type="evidence" value="ECO:0007669"/>
    <property type="project" value="UniProtKB-UniPathway"/>
</dbReference>
<evidence type="ECO:0000259" key="9">
    <source>
        <dbReference type="PROSITE" id="PS51186"/>
    </source>
</evidence>
<dbReference type="EMBL" id="ASJR01000010">
    <property type="protein sequence ID" value="ERP31732.1"/>
    <property type="molecule type" value="Genomic_DNA"/>
</dbReference>
<feature type="domain" description="N-acetyltransferase" evidence="9">
    <location>
        <begin position="7"/>
        <end position="161"/>
    </location>
</feature>
<dbReference type="EC" id="2.3.1.178" evidence="3 8"/>
<evidence type="ECO:0000256" key="5">
    <source>
        <dbReference type="ARBA" id="ARBA00022679"/>
    </source>
</evidence>
<keyword evidence="6 8" id="KW-0012">Acyltransferase</keyword>
<dbReference type="PATRIC" id="fig|1313304.3.peg.1329"/>
<accession>U7D9G6</accession>
<dbReference type="Gene3D" id="3.40.630.30">
    <property type="match status" value="1"/>
</dbReference>
<evidence type="ECO:0000256" key="8">
    <source>
        <dbReference type="RuleBase" id="RU365045"/>
    </source>
</evidence>
<gene>
    <name evidence="8" type="primary">ectA</name>
    <name evidence="10" type="ORF">CALK_1396</name>
</gene>
<evidence type="ECO:0000256" key="7">
    <source>
        <dbReference type="ARBA" id="ARBA00048924"/>
    </source>
</evidence>
<sequence length="161" mass="17494">MGLDATITYRQPEFSDGLSVARLIEACPPLDLNTTYYYYMMCRDFAATSVIAELDGEICGYISAYFRPEAPQTLFVWQVAVSSAARGKGLAGKMLDWIVSSQSKDIAAIETTITASNTASQAVFKKYAAAKNASISKEPFLTASDFGAGDHEAEDLYTIQL</sequence>
<evidence type="ECO:0000256" key="2">
    <source>
        <dbReference type="ARBA" id="ARBA00010712"/>
    </source>
</evidence>
<comment type="similarity">
    <text evidence="2 8">Belongs to the acetyltransferase family. EctA subfamily.</text>
</comment>
<keyword evidence="5 8" id="KW-0808">Transferase</keyword>
<protein>
    <recommendedName>
        <fullName evidence="4 8">L-2,4-diaminobutyric acid acetyltransferase</fullName>
        <shortName evidence="8">DABA acetyltransferase</shortName>
        <ecNumber evidence="3 8">2.3.1.178</ecNumber>
    </recommendedName>
</protein>
<evidence type="ECO:0000256" key="6">
    <source>
        <dbReference type="ARBA" id="ARBA00023315"/>
    </source>
</evidence>
<dbReference type="STRING" id="1313304.CALK_1396"/>
<organism evidence="10 11">
    <name type="scientific">Chitinivibrio alkaliphilus ACht1</name>
    <dbReference type="NCBI Taxonomy" id="1313304"/>
    <lineage>
        <taxon>Bacteria</taxon>
        <taxon>Pseudomonadati</taxon>
        <taxon>Fibrobacterota</taxon>
        <taxon>Chitinivibrionia</taxon>
        <taxon>Chitinivibrionales</taxon>
        <taxon>Chitinivibrionaceae</taxon>
        <taxon>Chitinivibrio</taxon>
    </lineage>
</organism>
<dbReference type="InterPro" id="IPR016181">
    <property type="entry name" value="Acyl_CoA_acyltransferase"/>
</dbReference>
<dbReference type="InterPro" id="IPR012772">
    <property type="entry name" value="Ectoine_EctA"/>
</dbReference>
<dbReference type="SUPFAM" id="SSF55729">
    <property type="entry name" value="Acyl-CoA N-acyltransferases (Nat)"/>
    <property type="match status" value="1"/>
</dbReference>
<evidence type="ECO:0000256" key="3">
    <source>
        <dbReference type="ARBA" id="ARBA00012355"/>
    </source>
</evidence>
<dbReference type="UniPathway" id="UPA00067">
    <property type="reaction ID" value="UER00122"/>
</dbReference>
<dbReference type="eggNOG" id="COG0456">
    <property type="taxonomic scope" value="Bacteria"/>
</dbReference>
<dbReference type="Proteomes" id="UP000017148">
    <property type="component" value="Unassembled WGS sequence"/>
</dbReference>
<dbReference type="RefSeq" id="WP_022636855.1">
    <property type="nucleotide sequence ID" value="NZ_ASJR01000010.1"/>
</dbReference>
<comment type="caution">
    <text evidence="10">The sequence shown here is derived from an EMBL/GenBank/DDBJ whole genome shotgun (WGS) entry which is preliminary data.</text>
</comment>
<evidence type="ECO:0000313" key="11">
    <source>
        <dbReference type="Proteomes" id="UP000017148"/>
    </source>
</evidence>
<dbReference type="PROSITE" id="PS51186">
    <property type="entry name" value="GNAT"/>
    <property type="match status" value="1"/>
</dbReference>
<dbReference type="InterPro" id="IPR000182">
    <property type="entry name" value="GNAT_dom"/>
</dbReference>